<accession>A0ABC8T8A0</accession>
<feature type="compositionally biased region" description="Basic and acidic residues" evidence="1">
    <location>
        <begin position="176"/>
        <end position="190"/>
    </location>
</feature>
<feature type="region of interest" description="Disordered" evidence="1">
    <location>
        <begin position="149"/>
        <end position="190"/>
    </location>
</feature>
<feature type="region of interest" description="Disordered" evidence="1">
    <location>
        <begin position="86"/>
        <end position="117"/>
    </location>
</feature>
<organism evidence="2 3">
    <name type="scientific">Ilex paraguariensis</name>
    <name type="common">yerba mate</name>
    <dbReference type="NCBI Taxonomy" id="185542"/>
    <lineage>
        <taxon>Eukaryota</taxon>
        <taxon>Viridiplantae</taxon>
        <taxon>Streptophyta</taxon>
        <taxon>Embryophyta</taxon>
        <taxon>Tracheophyta</taxon>
        <taxon>Spermatophyta</taxon>
        <taxon>Magnoliopsida</taxon>
        <taxon>eudicotyledons</taxon>
        <taxon>Gunneridae</taxon>
        <taxon>Pentapetalae</taxon>
        <taxon>asterids</taxon>
        <taxon>campanulids</taxon>
        <taxon>Aquifoliales</taxon>
        <taxon>Aquifoliaceae</taxon>
        <taxon>Ilex</taxon>
    </lineage>
</organism>
<evidence type="ECO:0000313" key="2">
    <source>
        <dbReference type="EMBL" id="CAK9165356.1"/>
    </source>
</evidence>
<reference evidence="2 3" key="1">
    <citation type="submission" date="2024-02" db="EMBL/GenBank/DDBJ databases">
        <authorList>
            <person name="Vignale AGUSTIN F."/>
            <person name="Sosa J E."/>
            <person name="Modenutti C."/>
        </authorList>
    </citation>
    <scope>NUCLEOTIDE SEQUENCE [LARGE SCALE GENOMIC DNA]</scope>
</reference>
<dbReference type="EMBL" id="CAUOFW020004380">
    <property type="protein sequence ID" value="CAK9165356.1"/>
    <property type="molecule type" value="Genomic_DNA"/>
</dbReference>
<sequence length="220" mass="24670">MEPTTFKARPGCRSGSNINIELPKARVNAKVNQMGQRSLTLMLYLEAIQEIWEKQGRHMNKQKRWQMIPSGEASKNLVDVDVLPEDKKNLTKDQPNLLEAQQKQPRPRAPRNQDVGRITSKNKLVGLNLEGGEIIVDLASETEASTSIYNEGTKEKEKANGNKHPLGSKNKKAKKKDHEMGKSKVTEHLSFRKVLSPQLSLHAGTFEELTSPQSRKKPGS</sequence>
<dbReference type="AlphaFoldDB" id="A0ABC8T8A0"/>
<dbReference type="Proteomes" id="UP001642360">
    <property type="component" value="Unassembled WGS sequence"/>
</dbReference>
<keyword evidence="3" id="KW-1185">Reference proteome</keyword>
<proteinExistence type="predicted"/>
<protein>
    <submittedName>
        <fullName evidence="2">Uncharacterized protein</fullName>
    </submittedName>
</protein>
<evidence type="ECO:0000256" key="1">
    <source>
        <dbReference type="SAM" id="MobiDB-lite"/>
    </source>
</evidence>
<evidence type="ECO:0000313" key="3">
    <source>
        <dbReference type="Proteomes" id="UP001642360"/>
    </source>
</evidence>
<comment type="caution">
    <text evidence="2">The sequence shown here is derived from an EMBL/GenBank/DDBJ whole genome shotgun (WGS) entry which is preliminary data.</text>
</comment>
<gene>
    <name evidence="2" type="ORF">ILEXP_LOCUS34530</name>
</gene>
<name>A0ABC8T8A0_9AQUA</name>